<keyword evidence="18" id="KW-1185">Reference proteome</keyword>
<proteinExistence type="inferred from homology"/>
<evidence type="ECO:0000256" key="6">
    <source>
        <dbReference type="ARBA" id="ARBA00022695"/>
    </source>
</evidence>
<dbReference type="GO" id="GO:0006261">
    <property type="term" value="P:DNA-templated DNA replication"/>
    <property type="evidence" value="ECO:0007669"/>
    <property type="project" value="UniProtKB-UniRule"/>
</dbReference>
<keyword evidence="11 15" id="KW-0239">DNA-directed DNA polymerase</keyword>
<dbReference type="Pfam" id="PF00817">
    <property type="entry name" value="IMS"/>
    <property type="match status" value="1"/>
</dbReference>
<reference evidence="17 18" key="1">
    <citation type="submission" date="2016-11" db="EMBL/GenBank/DDBJ databases">
        <authorList>
            <person name="Jaros S."/>
            <person name="Januszkiewicz K."/>
            <person name="Wedrychowicz H."/>
        </authorList>
    </citation>
    <scope>NUCLEOTIDE SEQUENCE [LARGE SCALE GENOMIC DNA]</scope>
    <source>
        <strain evidence="17 18">DSM 18772</strain>
    </source>
</reference>
<dbReference type="PANTHER" id="PTHR11076">
    <property type="entry name" value="DNA REPAIR POLYMERASE UMUC / TRANSFERASE FAMILY MEMBER"/>
    <property type="match status" value="1"/>
</dbReference>
<dbReference type="InParanoid" id="A0A1M6INT2"/>
<dbReference type="SUPFAM" id="SSF100879">
    <property type="entry name" value="Lesion bypass DNA polymerase (Y-family), little finger domain"/>
    <property type="match status" value="1"/>
</dbReference>
<feature type="domain" description="UmuC" evidence="16">
    <location>
        <begin position="11"/>
        <end position="188"/>
    </location>
</feature>
<dbReference type="PROSITE" id="PS50173">
    <property type="entry name" value="UMUC"/>
    <property type="match status" value="1"/>
</dbReference>
<evidence type="ECO:0000256" key="12">
    <source>
        <dbReference type="ARBA" id="ARBA00023125"/>
    </source>
</evidence>
<dbReference type="InterPro" id="IPR043128">
    <property type="entry name" value="Rev_trsase/Diguanyl_cyclase"/>
</dbReference>
<dbReference type="CDD" id="cd03586">
    <property type="entry name" value="PolY_Pol_IV_kappa"/>
    <property type="match status" value="1"/>
</dbReference>
<protein>
    <recommendedName>
        <fullName evidence="15">DNA polymerase IV</fullName>
        <shortName evidence="15">Pol IV</shortName>
        <ecNumber evidence="15">2.7.7.7</ecNumber>
    </recommendedName>
</protein>
<evidence type="ECO:0000313" key="17">
    <source>
        <dbReference type="EMBL" id="SHJ36080.1"/>
    </source>
</evidence>
<dbReference type="Gene3D" id="3.30.1490.100">
    <property type="entry name" value="DNA polymerase, Y-family, little finger domain"/>
    <property type="match status" value="1"/>
</dbReference>
<comment type="subcellular location">
    <subcellularLocation>
        <location evidence="1 15">Cytoplasm</location>
    </subcellularLocation>
</comment>
<sequence length="352" mass="40042">MATEEQEMRKIIHIDMDCFYAAIEQRDFPELRGKPIAVGGSSRRGVLCTASYEAREYGCRSAMPVFKAMELCPQLIIVPTRFDVYQSVSAQIRAIFGRFANEIEPLSLDEAYLDVSHWSTSGSSIASEIRRQIYEETGLTASAGVAPNKLLAKIASDLNKPNGQFVIQPEEVEGFMRDLPVSKLWGVGKRMQEKLERQGIRTCSDMQKLNKIQMAKRFARWGLELYEQCRGIDHRAVTSHRSRKSISKETTFSEDINQVEVLLRVLRDLLVEVRESYEERYLDRKIKSVVVKLKFADFTRTTVERAAVEIDEDLARELLAEGFERGCGKSVRLLGAGVRLADEEGEEQLEIF</sequence>
<keyword evidence="8 15" id="KW-0479">Metal-binding</keyword>
<dbReference type="GO" id="GO:0009432">
    <property type="term" value="P:SOS response"/>
    <property type="evidence" value="ECO:0007669"/>
    <property type="project" value="TreeGrafter"/>
</dbReference>
<evidence type="ECO:0000256" key="10">
    <source>
        <dbReference type="ARBA" id="ARBA00022842"/>
    </source>
</evidence>
<evidence type="ECO:0000256" key="11">
    <source>
        <dbReference type="ARBA" id="ARBA00022932"/>
    </source>
</evidence>
<dbReference type="GO" id="GO:0006281">
    <property type="term" value="P:DNA repair"/>
    <property type="evidence" value="ECO:0007669"/>
    <property type="project" value="UniProtKB-UniRule"/>
</dbReference>
<keyword evidence="12 15" id="KW-0238">DNA-binding</keyword>
<dbReference type="STRING" id="1123071.SAMN02745181_1872"/>
<dbReference type="FunCoup" id="A0A1M6INT2">
    <property type="interactions" value="433"/>
</dbReference>
<keyword evidence="4 15" id="KW-0963">Cytoplasm</keyword>
<dbReference type="Pfam" id="PF11799">
    <property type="entry name" value="IMS_C"/>
    <property type="match status" value="1"/>
</dbReference>
<comment type="function">
    <text evidence="15">Poorly processive, error-prone DNA polymerase involved in untargeted mutagenesis. Copies undamaged DNA at stalled replication forks, which arise in vivo from mismatched or misaligned primer ends. These misaligned primers can be extended by PolIV. Exhibits no 3'-5' exonuclease (proofreading) activity. May be involved in translesional synthesis, in conjunction with the beta clamp from PolIII.</text>
</comment>
<dbReference type="InterPro" id="IPR050116">
    <property type="entry name" value="DNA_polymerase-Y"/>
</dbReference>
<feature type="site" description="Substrate discrimination" evidence="15">
    <location>
        <position position="20"/>
    </location>
</feature>
<keyword evidence="6 15" id="KW-0548">Nucleotidyltransferase</keyword>
<dbReference type="InterPro" id="IPR001126">
    <property type="entry name" value="UmuC"/>
</dbReference>
<keyword evidence="7 15" id="KW-0235">DNA replication</keyword>
<keyword evidence="13 15" id="KW-0234">DNA repair</keyword>
<evidence type="ECO:0000256" key="8">
    <source>
        <dbReference type="ARBA" id="ARBA00022723"/>
    </source>
</evidence>
<organism evidence="17 18">
    <name type="scientific">Rubritalea squalenifaciens DSM 18772</name>
    <dbReference type="NCBI Taxonomy" id="1123071"/>
    <lineage>
        <taxon>Bacteria</taxon>
        <taxon>Pseudomonadati</taxon>
        <taxon>Verrucomicrobiota</taxon>
        <taxon>Verrucomicrobiia</taxon>
        <taxon>Verrucomicrobiales</taxon>
        <taxon>Rubritaleaceae</taxon>
        <taxon>Rubritalea</taxon>
    </lineage>
</organism>
<dbReference type="HAMAP" id="MF_01113">
    <property type="entry name" value="DNApol_IV"/>
    <property type="match status" value="1"/>
</dbReference>
<feature type="active site" evidence="15">
    <location>
        <position position="110"/>
    </location>
</feature>
<evidence type="ECO:0000256" key="14">
    <source>
        <dbReference type="ARBA" id="ARBA00049244"/>
    </source>
</evidence>
<accession>A0A1M6INT2</accession>
<evidence type="ECO:0000256" key="5">
    <source>
        <dbReference type="ARBA" id="ARBA00022679"/>
    </source>
</evidence>
<evidence type="ECO:0000256" key="13">
    <source>
        <dbReference type="ARBA" id="ARBA00023204"/>
    </source>
</evidence>
<dbReference type="PANTHER" id="PTHR11076:SF33">
    <property type="entry name" value="DNA POLYMERASE KAPPA"/>
    <property type="match status" value="1"/>
</dbReference>
<dbReference type="InterPro" id="IPR043502">
    <property type="entry name" value="DNA/RNA_pol_sf"/>
</dbReference>
<comment type="cofactor">
    <cofactor evidence="15">
        <name>Mg(2+)</name>
        <dbReference type="ChEBI" id="CHEBI:18420"/>
    </cofactor>
    <text evidence="15">Binds 2 magnesium ions per subunit.</text>
</comment>
<dbReference type="InterPro" id="IPR017961">
    <property type="entry name" value="DNA_pol_Y-fam_little_finger"/>
</dbReference>
<dbReference type="Gene3D" id="1.10.150.20">
    <property type="entry name" value="5' to 3' exonuclease, C-terminal subdomain"/>
    <property type="match status" value="1"/>
</dbReference>
<feature type="binding site" evidence="15">
    <location>
        <position position="15"/>
    </location>
    <ligand>
        <name>Mg(2+)</name>
        <dbReference type="ChEBI" id="CHEBI:18420"/>
    </ligand>
</feature>
<dbReference type="GO" id="GO:0003684">
    <property type="term" value="F:damaged DNA binding"/>
    <property type="evidence" value="ECO:0007669"/>
    <property type="project" value="InterPro"/>
</dbReference>
<dbReference type="EC" id="2.7.7.7" evidence="15"/>
<keyword evidence="10 15" id="KW-0460">Magnesium</keyword>
<evidence type="ECO:0000259" key="16">
    <source>
        <dbReference type="PROSITE" id="PS50173"/>
    </source>
</evidence>
<name>A0A1M6INT2_9BACT</name>
<keyword evidence="5 15" id="KW-0808">Transferase</keyword>
<comment type="catalytic activity">
    <reaction evidence="14 15">
        <text>DNA(n) + a 2'-deoxyribonucleoside 5'-triphosphate = DNA(n+1) + diphosphate</text>
        <dbReference type="Rhea" id="RHEA:22508"/>
        <dbReference type="Rhea" id="RHEA-COMP:17339"/>
        <dbReference type="Rhea" id="RHEA-COMP:17340"/>
        <dbReference type="ChEBI" id="CHEBI:33019"/>
        <dbReference type="ChEBI" id="CHEBI:61560"/>
        <dbReference type="ChEBI" id="CHEBI:173112"/>
        <dbReference type="EC" id="2.7.7.7"/>
    </reaction>
</comment>
<keyword evidence="3 15" id="KW-0515">Mutator protein</keyword>
<dbReference type="GO" id="GO:0042276">
    <property type="term" value="P:error-prone translesion synthesis"/>
    <property type="evidence" value="ECO:0007669"/>
    <property type="project" value="TreeGrafter"/>
</dbReference>
<evidence type="ECO:0000256" key="9">
    <source>
        <dbReference type="ARBA" id="ARBA00022763"/>
    </source>
</evidence>
<dbReference type="InterPro" id="IPR022880">
    <property type="entry name" value="DNApol_IV"/>
</dbReference>
<comment type="subunit">
    <text evidence="15">Monomer.</text>
</comment>
<dbReference type="GO" id="GO:0005829">
    <property type="term" value="C:cytosol"/>
    <property type="evidence" value="ECO:0007669"/>
    <property type="project" value="TreeGrafter"/>
</dbReference>
<evidence type="ECO:0000313" key="18">
    <source>
        <dbReference type="Proteomes" id="UP000184510"/>
    </source>
</evidence>
<dbReference type="EMBL" id="FQYR01000003">
    <property type="protein sequence ID" value="SHJ36080.1"/>
    <property type="molecule type" value="Genomic_DNA"/>
</dbReference>
<evidence type="ECO:0000256" key="3">
    <source>
        <dbReference type="ARBA" id="ARBA00022457"/>
    </source>
</evidence>
<gene>
    <name evidence="15" type="primary">dinB</name>
    <name evidence="17" type="ORF">SAMN02745181_1872</name>
</gene>
<evidence type="ECO:0000256" key="2">
    <source>
        <dbReference type="ARBA" id="ARBA00010945"/>
    </source>
</evidence>
<dbReference type="FunFam" id="3.40.1170.60:FF:000001">
    <property type="entry name" value="DNA polymerase IV"/>
    <property type="match status" value="1"/>
</dbReference>
<dbReference type="InterPro" id="IPR053848">
    <property type="entry name" value="IMS_HHH_1"/>
</dbReference>
<dbReference type="GO" id="GO:0000287">
    <property type="term" value="F:magnesium ion binding"/>
    <property type="evidence" value="ECO:0007669"/>
    <property type="project" value="UniProtKB-UniRule"/>
</dbReference>
<feature type="binding site" evidence="15">
    <location>
        <position position="109"/>
    </location>
    <ligand>
        <name>Mg(2+)</name>
        <dbReference type="ChEBI" id="CHEBI:18420"/>
    </ligand>
</feature>
<evidence type="ECO:0000256" key="1">
    <source>
        <dbReference type="ARBA" id="ARBA00004496"/>
    </source>
</evidence>
<comment type="similarity">
    <text evidence="2 15">Belongs to the DNA polymerase type-Y family.</text>
</comment>
<dbReference type="InterPro" id="IPR036775">
    <property type="entry name" value="DNA_pol_Y-fam_lit_finger_sf"/>
</dbReference>
<dbReference type="Gene3D" id="3.40.1170.60">
    <property type="match status" value="1"/>
</dbReference>
<dbReference type="Pfam" id="PF21999">
    <property type="entry name" value="IMS_HHH_1"/>
    <property type="match status" value="1"/>
</dbReference>
<evidence type="ECO:0000256" key="4">
    <source>
        <dbReference type="ARBA" id="ARBA00022490"/>
    </source>
</evidence>
<dbReference type="Gene3D" id="3.30.70.270">
    <property type="match status" value="1"/>
</dbReference>
<keyword evidence="9 15" id="KW-0227">DNA damage</keyword>
<evidence type="ECO:0000256" key="7">
    <source>
        <dbReference type="ARBA" id="ARBA00022705"/>
    </source>
</evidence>
<evidence type="ECO:0000256" key="15">
    <source>
        <dbReference type="HAMAP-Rule" id="MF_01113"/>
    </source>
</evidence>
<dbReference type="AlphaFoldDB" id="A0A1M6INT2"/>
<dbReference type="NCBIfam" id="NF002677">
    <property type="entry name" value="PRK02406.1"/>
    <property type="match status" value="1"/>
</dbReference>
<dbReference type="Proteomes" id="UP000184510">
    <property type="component" value="Unassembled WGS sequence"/>
</dbReference>
<dbReference type="SUPFAM" id="SSF56672">
    <property type="entry name" value="DNA/RNA polymerases"/>
    <property type="match status" value="1"/>
</dbReference>
<dbReference type="GO" id="GO:0003887">
    <property type="term" value="F:DNA-directed DNA polymerase activity"/>
    <property type="evidence" value="ECO:0007669"/>
    <property type="project" value="UniProtKB-UniRule"/>
</dbReference>